<dbReference type="Gene3D" id="2.30.30.30">
    <property type="match status" value="1"/>
</dbReference>
<evidence type="ECO:0000256" key="4">
    <source>
        <dbReference type="ARBA" id="ARBA00023128"/>
    </source>
</evidence>
<dbReference type="GO" id="GO:0003735">
    <property type="term" value="F:structural constituent of ribosome"/>
    <property type="evidence" value="ECO:0007669"/>
    <property type="project" value="InterPro"/>
</dbReference>
<comment type="subcellular location">
    <subcellularLocation>
        <location evidence="1">Mitochondrion</location>
    </subcellularLocation>
</comment>
<dbReference type="InterPro" id="IPR022671">
    <property type="entry name" value="Ribosomal_uL2_CS"/>
</dbReference>
<dbReference type="Pfam" id="PF03947">
    <property type="entry name" value="Ribosomal_L2_C"/>
    <property type="match status" value="1"/>
</dbReference>
<keyword evidence="3 11" id="KW-0689">Ribosomal protein</keyword>
<feature type="domain" description="Large ribosomal subunit protein uL2 RNA-binding" evidence="10">
    <location>
        <begin position="99"/>
        <end position="175"/>
    </location>
</feature>
<protein>
    <recommendedName>
        <fullName evidence="7">Large ribosomal subunit protein uL2m</fullName>
    </recommendedName>
</protein>
<dbReference type="AlphaFoldDB" id="A0AAN9UY75"/>
<dbReference type="SUPFAM" id="SSF50104">
    <property type="entry name" value="Translation proteins SH3-like domain"/>
    <property type="match status" value="1"/>
</dbReference>
<dbReference type="InterPro" id="IPR022666">
    <property type="entry name" value="Ribosomal_uL2_RNA-bd_dom"/>
</dbReference>
<evidence type="ECO:0000256" key="1">
    <source>
        <dbReference type="ARBA" id="ARBA00004173"/>
    </source>
</evidence>
<evidence type="ECO:0000256" key="3">
    <source>
        <dbReference type="ARBA" id="ARBA00022980"/>
    </source>
</evidence>
<sequence>MSDSDVGYNRSFRQHAAPAPPDPSRDFVPSAPKAQKAPPHPATEPGRQRSAREATVLLRTYKPRTPGVRHLKRPINDHLWKGRPFLPLTFPKKGQGKGGRNNNGRITVRHRGGGAKNRIRTVDFHRWLPGPHVVERIEYDPGRSAHIALLNEEATGKKTYIVAAEGMRAGDVIQSFRAGIPQELLDSMGGVVDPGILAAKTAHRGNCLPMHLIPIGTPIYNVGSHPKGGAVFCRSAGTSAIVESKDEETTADGVKVVTGKYVNVRLQSGEVRKVSKDACATIGVSSNPHHHYRQLGKAGRSRWLNIRPTVRGVAMNKVDHPHGGGRGKSKGNRHPTSPWGTPLARQTPGEALLEENEVASASANHQQGREMCAITYEGFRCGHAGPEGVSYAMDACADEATCSSVTFQKLRHGQGGDDGRRRCRCAECGAILQELAHAWWTERAHLESTGVPAPACQQQQEAILAAFKRHRAARIALEGPDHRAQRDYAALQETLIRQVRTFADRLRRADEDWDEHLHVIGAFGGPGDGNRDEARKHDRLVAEVEKQRARARSRVTATKWDRFMTGQQDALDTLYRRTLGSNLPARGFI</sequence>
<dbReference type="PANTHER" id="PTHR13691:SF5">
    <property type="entry name" value="LARGE RIBOSOMAL SUBUNIT PROTEIN UL2M"/>
    <property type="match status" value="1"/>
</dbReference>
<dbReference type="SMART" id="SM01383">
    <property type="entry name" value="Ribosomal_L2"/>
    <property type="match status" value="1"/>
</dbReference>
<dbReference type="GO" id="GO:0016740">
    <property type="term" value="F:transferase activity"/>
    <property type="evidence" value="ECO:0007669"/>
    <property type="project" value="InterPro"/>
</dbReference>
<feature type="region of interest" description="Disordered" evidence="8">
    <location>
        <begin position="86"/>
        <end position="110"/>
    </location>
</feature>
<feature type="domain" description="Large ribosomal subunit protein uL2 C-terminal" evidence="9">
    <location>
        <begin position="202"/>
        <end position="342"/>
    </location>
</feature>
<dbReference type="GO" id="GO:0032543">
    <property type="term" value="P:mitochondrial translation"/>
    <property type="evidence" value="ECO:0007669"/>
    <property type="project" value="TreeGrafter"/>
</dbReference>
<dbReference type="FunFam" id="2.40.50.140:FF:000128">
    <property type="entry name" value="50S ribosomal protein L2"/>
    <property type="match status" value="1"/>
</dbReference>
<dbReference type="PROSITE" id="PS00467">
    <property type="entry name" value="RIBOSOMAL_L2"/>
    <property type="match status" value="1"/>
</dbReference>
<dbReference type="NCBIfam" id="TIGR01171">
    <property type="entry name" value="rplB_bact"/>
    <property type="match status" value="1"/>
</dbReference>
<dbReference type="Gene3D" id="2.40.50.140">
    <property type="entry name" value="Nucleic acid-binding proteins"/>
    <property type="match status" value="1"/>
</dbReference>
<dbReference type="InterPro" id="IPR008991">
    <property type="entry name" value="Translation_prot_SH3-like_sf"/>
</dbReference>
<comment type="similarity">
    <text evidence="2">Belongs to the universal ribosomal protein uL2 family.</text>
</comment>
<keyword evidence="12" id="KW-1185">Reference proteome</keyword>
<feature type="region of interest" description="Disordered" evidence="8">
    <location>
        <begin position="1"/>
        <end position="53"/>
    </location>
</feature>
<dbReference type="InterPro" id="IPR012340">
    <property type="entry name" value="NA-bd_OB-fold"/>
</dbReference>
<dbReference type="InterPro" id="IPR022669">
    <property type="entry name" value="Ribosomal_uL2_C"/>
</dbReference>
<proteinExistence type="inferred from homology"/>
<evidence type="ECO:0000259" key="10">
    <source>
        <dbReference type="SMART" id="SM01383"/>
    </source>
</evidence>
<dbReference type="FunFam" id="4.10.950.10:FF:000001">
    <property type="entry name" value="50S ribosomal protein L2"/>
    <property type="match status" value="1"/>
</dbReference>
<feature type="compositionally biased region" description="Basic residues" evidence="8">
    <location>
        <begin position="323"/>
        <end position="333"/>
    </location>
</feature>
<evidence type="ECO:0000256" key="5">
    <source>
        <dbReference type="ARBA" id="ARBA00023274"/>
    </source>
</evidence>
<evidence type="ECO:0000256" key="6">
    <source>
        <dbReference type="ARBA" id="ARBA00037226"/>
    </source>
</evidence>
<dbReference type="InterPro" id="IPR002171">
    <property type="entry name" value="Ribosomal_uL2"/>
</dbReference>
<organism evidence="11 12">
    <name type="scientific">Diatrype stigma</name>
    <dbReference type="NCBI Taxonomy" id="117547"/>
    <lineage>
        <taxon>Eukaryota</taxon>
        <taxon>Fungi</taxon>
        <taxon>Dikarya</taxon>
        <taxon>Ascomycota</taxon>
        <taxon>Pezizomycotina</taxon>
        <taxon>Sordariomycetes</taxon>
        <taxon>Xylariomycetidae</taxon>
        <taxon>Xylariales</taxon>
        <taxon>Diatrypaceae</taxon>
        <taxon>Diatrype</taxon>
    </lineage>
</organism>
<dbReference type="SMART" id="SM01382">
    <property type="entry name" value="Ribosomal_L2_C"/>
    <property type="match status" value="1"/>
</dbReference>
<name>A0AAN9UY75_9PEZI</name>
<keyword evidence="5" id="KW-0687">Ribonucleoprotein</keyword>
<dbReference type="InterPro" id="IPR014726">
    <property type="entry name" value="Ribosomal_uL2_dom3"/>
</dbReference>
<dbReference type="SUPFAM" id="SSF50249">
    <property type="entry name" value="Nucleic acid-binding proteins"/>
    <property type="match status" value="1"/>
</dbReference>
<reference evidence="11 12" key="1">
    <citation type="submission" date="2024-02" db="EMBL/GenBank/DDBJ databases">
        <title>De novo assembly and annotation of 12 fungi associated with fruit tree decline syndrome in Ontario, Canada.</title>
        <authorList>
            <person name="Sulman M."/>
            <person name="Ellouze W."/>
            <person name="Ilyukhin E."/>
        </authorList>
    </citation>
    <scope>NUCLEOTIDE SEQUENCE [LARGE SCALE GENOMIC DNA]</scope>
    <source>
        <strain evidence="11 12">M11/M66-122</strain>
    </source>
</reference>
<dbReference type="InterPro" id="IPR014722">
    <property type="entry name" value="Rib_uL2_dom2"/>
</dbReference>
<evidence type="ECO:0000256" key="7">
    <source>
        <dbReference type="ARBA" id="ARBA00069872"/>
    </source>
</evidence>
<dbReference type="EMBL" id="JAKJXP020000001">
    <property type="protein sequence ID" value="KAK7757779.1"/>
    <property type="molecule type" value="Genomic_DNA"/>
</dbReference>
<dbReference type="Gene3D" id="4.10.950.10">
    <property type="entry name" value="Ribosomal protein L2, domain 3"/>
    <property type="match status" value="1"/>
</dbReference>
<comment type="caution">
    <text evidence="11">The sequence shown here is derived from an EMBL/GenBank/DDBJ whole genome shotgun (WGS) entry which is preliminary data.</text>
</comment>
<accession>A0AAN9UY75</accession>
<dbReference type="Proteomes" id="UP001320420">
    <property type="component" value="Unassembled WGS sequence"/>
</dbReference>
<gene>
    <name evidence="11" type="primary">RML2</name>
    <name evidence="11" type="ORF">SLS62_000157</name>
</gene>
<dbReference type="InterPro" id="IPR005880">
    <property type="entry name" value="Ribosomal_uL2_bac/org-type"/>
</dbReference>
<dbReference type="GO" id="GO:0003723">
    <property type="term" value="F:RNA binding"/>
    <property type="evidence" value="ECO:0007669"/>
    <property type="project" value="InterPro"/>
</dbReference>
<dbReference type="GO" id="GO:0005762">
    <property type="term" value="C:mitochondrial large ribosomal subunit"/>
    <property type="evidence" value="ECO:0007669"/>
    <property type="project" value="TreeGrafter"/>
</dbReference>
<evidence type="ECO:0000256" key="2">
    <source>
        <dbReference type="ARBA" id="ARBA00005636"/>
    </source>
</evidence>
<keyword evidence="4" id="KW-0496">Mitochondrion</keyword>
<comment type="function">
    <text evidence="6">Component of the mitochondrial ribosome (mitoribosome), a dedicated translation machinery responsible for the synthesis of mitochondrial genome-encoded proteins, including at least some of the essential transmembrane subunits of the mitochondrial respiratory chain. The mitoribosomes are attached to the mitochondrial inner membrane and translation products are cotranslationally integrated into the membrane.</text>
</comment>
<dbReference type="PANTHER" id="PTHR13691">
    <property type="entry name" value="RIBOSOMAL PROTEIN L2"/>
    <property type="match status" value="1"/>
</dbReference>
<evidence type="ECO:0000256" key="8">
    <source>
        <dbReference type="SAM" id="MobiDB-lite"/>
    </source>
</evidence>
<feature type="region of interest" description="Disordered" evidence="8">
    <location>
        <begin position="315"/>
        <end position="345"/>
    </location>
</feature>
<evidence type="ECO:0000313" key="11">
    <source>
        <dbReference type="EMBL" id="KAK7757779.1"/>
    </source>
</evidence>
<evidence type="ECO:0000259" key="9">
    <source>
        <dbReference type="SMART" id="SM01382"/>
    </source>
</evidence>
<evidence type="ECO:0000313" key="12">
    <source>
        <dbReference type="Proteomes" id="UP001320420"/>
    </source>
</evidence>
<dbReference type="Pfam" id="PF00181">
    <property type="entry name" value="Ribosomal_L2_N"/>
    <property type="match status" value="1"/>
</dbReference>